<accession>A0A8S9IVB0</accession>
<proteinExistence type="predicted"/>
<sequence>MNLELDGTRAGAERKLRLRRGHELSLKVSDANGERLGLGFVGFVGWVLRYLSWSGTCLLSIGFAGVCFGTQAGCDAECETGDVRDAS</sequence>
<protein>
    <submittedName>
        <fullName evidence="1">Uncharacterized protein</fullName>
    </submittedName>
</protein>
<name>A0A8S9IVB0_BRACR</name>
<dbReference type="EMBL" id="QGKY02001015">
    <property type="protein sequence ID" value="KAF2572797.1"/>
    <property type="molecule type" value="Genomic_DNA"/>
</dbReference>
<reference evidence="1" key="1">
    <citation type="submission" date="2019-12" db="EMBL/GenBank/DDBJ databases">
        <title>Genome sequencing and annotation of Brassica cretica.</title>
        <authorList>
            <person name="Studholme D.J."/>
            <person name="Sarris P.F."/>
        </authorList>
    </citation>
    <scope>NUCLEOTIDE SEQUENCE</scope>
    <source>
        <strain evidence="1">PFS-102/07</strain>
        <tissue evidence="1">Leaf</tissue>
    </source>
</reference>
<evidence type="ECO:0000313" key="1">
    <source>
        <dbReference type="EMBL" id="KAF2572797.1"/>
    </source>
</evidence>
<gene>
    <name evidence="1" type="ORF">F2Q70_00003516</name>
</gene>
<comment type="caution">
    <text evidence="1">The sequence shown here is derived from an EMBL/GenBank/DDBJ whole genome shotgun (WGS) entry which is preliminary data.</text>
</comment>
<dbReference type="AlphaFoldDB" id="A0A8S9IVB0"/>
<organism evidence="1">
    <name type="scientific">Brassica cretica</name>
    <name type="common">Mustard</name>
    <dbReference type="NCBI Taxonomy" id="69181"/>
    <lineage>
        <taxon>Eukaryota</taxon>
        <taxon>Viridiplantae</taxon>
        <taxon>Streptophyta</taxon>
        <taxon>Embryophyta</taxon>
        <taxon>Tracheophyta</taxon>
        <taxon>Spermatophyta</taxon>
        <taxon>Magnoliopsida</taxon>
        <taxon>eudicotyledons</taxon>
        <taxon>Gunneridae</taxon>
        <taxon>Pentapetalae</taxon>
        <taxon>rosids</taxon>
        <taxon>malvids</taxon>
        <taxon>Brassicales</taxon>
        <taxon>Brassicaceae</taxon>
        <taxon>Brassiceae</taxon>
        <taxon>Brassica</taxon>
    </lineage>
</organism>